<dbReference type="Pfam" id="PF03641">
    <property type="entry name" value="Lysine_decarbox"/>
    <property type="match status" value="1"/>
</dbReference>
<dbReference type="Gene3D" id="3.40.50.450">
    <property type="match status" value="1"/>
</dbReference>
<sequence length="201" mass="21961">MSYTRHFENEEGIFVKITVFCGSRPGNHPNFKEVAYNIGTTLAQKNVELVYGGSTSGTMGAISQGVLDHGGKVTGIYPEGLFEDELPRKNTTSFITTKTMAKRKELLINKGDAYLVLPGGLGTLEEVSQLLSDMAIGLVPLKKVGILNINGYYDHLISLLDNFVDTAFMESIYRKQLVVTDDYQKLVTAILATTDSAEISA</sequence>
<dbReference type="PANTHER" id="PTHR31223">
    <property type="entry name" value="LOG FAMILY PROTEIN YJL055W"/>
    <property type="match status" value="1"/>
</dbReference>
<dbReference type="HOGENOM" id="CLU_058336_4_3_9"/>
<dbReference type="EMBL" id="AEEG01000002">
    <property type="protein sequence ID" value="EFL96307.1"/>
    <property type="molecule type" value="Genomic_DNA"/>
</dbReference>
<dbReference type="AlphaFoldDB" id="E0NDI6"/>
<dbReference type="InterPro" id="IPR005269">
    <property type="entry name" value="LOG"/>
</dbReference>
<comment type="caution">
    <text evidence="3">The sequence shown here is derived from an EMBL/GenBank/DDBJ whole genome shotgun (WGS) entry which is preliminary data.</text>
</comment>
<dbReference type="SUPFAM" id="SSF102405">
    <property type="entry name" value="MCP/YpsA-like"/>
    <property type="match status" value="1"/>
</dbReference>
<evidence type="ECO:0000256" key="2">
    <source>
        <dbReference type="RuleBase" id="RU363015"/>
    </source>
</evidence>
<evidence type="ECO:0000313" key="4">
    <source>
        <dbReference type="Proteomes" id="UP000004470"/>
    </source>
</evidence>
<reference evidence="3" key="1">
    <citation type="submission" date="2010-07" db="EMBL/GenBank/DDBJ databases">
        <authorList>
            <person name="Muzny D."/>
            <person name="Qin X."/>
            <person name="Deng J."/>
            <person name="Jiang H."/>
            <person name="Liu Y."/>
            <person name="Qu J."/>
            <person name="Song X.-Z."/>
            <person name="Zhang L."/>
            <person name="Thornton R."/>
            <person name="Coyle M."/>
            <person name="Francisco L."/>
            <person name="Jackson L."/>
            <person name="Javaid M."/>
            <person name="Korchina V."/>
            <person name="Kovar C."/>
            <person name="Mata R."/>
            <person name="Mathew T."/>
            <person name="Ngo R."/>
            <person name="Nguyen L."/>
            <person name="Nguyen N."/>
            <person name="Okwuonu G."/>
            <person name="Ongeri F."/>
            <person name="Pham C."/>
            <person name="Simmons D."/>
            <person name="Wilczek-Boney K."/>
            <person name="Hale W."/>
            <person name="Jakkamsetti A."/>
            <person name="Pham P."/>
            <person name="Ruth R."/>
            <person name="San Lucas F."/>
            <person name="Warren J."/>
            <person name="Zhang J."/>
            <person name="Zhao Z."/>
            <person name="Zhou C."/>
            <person name="Zhu D."/>
            <person name="Lee S."/>
            <person name="Bess C."/>
            <person name="Blankenburg K."/>
            <person name="Forbes L."/>
            <person name="Fu Q."/>
            <person name="Gubbala S."/>
            <person name="Hirani K."/>
            <person name="Jayaseelan J.C."/>
            <person name="Lara F."/>
            <person name="Munidasa M."/>
            <person name="Palculict T."/>
            <person name="Patil S."/>
            <person name="Pu L.-L."/>
            <person name="Saada N."/>
            <person name="Tang L."/>
            <person name="Weissenberger G."/>
            <person name="Zhu Y."/>
            <person name="Hemphill L."/>
            <person name="Shang Y."/>
            <person name="Youmans B."/>
            <person name="Ayvaz T."/>
            <person name="Ross M."/>
            <person name="Santibanez J."/>
            <person name="Aqrawi P."/>
            <person name="Gross S."/>
            <person name="Joshi V."/>
            <person name="Fowler G."/>
            <person name="Nazareth L."/>
            <person name="Reid J."/>
            <person name="Worley K."/>
            <person name="Petrosino J."/>
            <person name="Highlander S."/>
            <person name="Gibbs R."/>
        </authorList>
    </citation>
    <scope>NUCLEOTIDE SEQUENCE [LARGE SCALE GENOMIC DNA]</scope>
    <source>
        <strain evidence="3">DSM 20284</strain>
    </source>
</reference>
<dbReference type="Proteomes" id="UP000004470">
    <property type="component" value="Unassembled WGS sequence"/>
</dbReference>
<dbReference type="PANTHER" id="PTHR31223:SF70">
    <property type="entry name" value="LOG FAMILY PROTEIN YJL055W"/>
    <property type="match status" value="1"/>
</dbReference>
<dbReference type="NCBIfam" id="TIGR00730">
    <property type="entry name" value="Rossman fold protein, TIGR00730 family"/>
    <property type="match status" value="1"/>
</dbReference>
<dbReference type="InterPro" id="IPR031100">
    <property type="entry name" value="LOG_fam"/>
</dbReference>
<comment type="similarity">
    <text evidence="1 2">Belongs to the LOG family.</text>
</comment>
<proteinExistence type="inferred from homology"/>
<evidence type="ECO:0000256" key="1">
    <source>
        <dbReference type="ARBA" id="ARBA00006763"/>
    </source>
</evidence>
<keyword evidence="2" id="KW-0378">Hydrolase</keyword>
<keyword evidence="2" id="KW-0203">Cytokinin biosynthesis</keyword>
<dbReference type="GO" id="GO:0016799">
    <property type="term" value="F:hydrolase activity, hydrolyzing N-glycosyl compounds"/>
    <property type="evidence" value="ECO:0007669"/>
    <property type="project" value="TreeGrafter"/>
</dbReference>
<dbReference type="GO" id="GO:0005829">
    <property type="term" value="C:cytosol"/>
    <property type="evidence" value="ECO:0007669"/>
    <property type="project" value="TreeGrafter"/>
</dbReference>
<gene>
    <name evidence="3" type="ORF">HMPREF0623_0358</name>
</gene>
<dbReference type="GO" id="GO:0009691">
    <property type="term" value="P:cytokinin biosynthetic process"/>
    <property type="evidence" value="ECO:0007669"/>
    <property type="project" value="UniProtKB-UniRule"/>
</dbReference>
<accession>E0NDI6</accession>
<dbReference type="eggNOG" id="COG1611">
    <property type="taxonomic scope" value="Bacteria"/>
</dbReference>
<dbReference type="EC" id="3.2.2.n1" evidence="2"/>
<protein>
    <recommendedName>
        <fullName evidence="2">Cytokinin riboside 5'-monophosphate phosphoribohydrolase</fullName>
        <ecNumber evidence="2">3.2.2.n1</ecNumber>
    </recommendedName>
</protein>
<organism evidence="3 4">
    <name type="scientific">Pediococcus acidilactici DSM 20284</name>
    <dbReference type="NCBI Taxonomy" id="862514"/>
    <lineage>
        <taxon>Bacteria</taxon>
        <taxon>Bacillati</taxon>
        <taxon>Bacillota</taxon>
        <taxon>Bacilli</taxon>
        <taxon>Lactobacillales</taxon>
        <taxon>Lactobacillaceae</taxon>
        <taxon>Pediococcus</taxon>
        <taxon>Pediococcus acidilactici group</taxon>
    </lineage>
</organism>
<evidence type="ECO:0000313" key="3">
    <source>
        <dbReference type="EMBL" id="EFL96307.1"/>
    </source>
</evidence>
<name>E0NDI6_PEDAC</name>
<keyword evidence="4" id="KW-1185">Reference proteome</keyword>